<reference evidence="13 14" key="1">
    <citation type="submission" date="2019-06" db="EMBL/GenBank/DDBJ databases">
        <title>Sequencing the genomes of 1000 actinobacteria strains.</title>
        <authorList>
            <person name="Klenk H.-P."/>
        </authorList>
    </citation>
    <scope>NUCLEOTIDE SEQUENCE [LARGE SCALE GENOMIC DNA]</scope>
    <source>
        <strain evidence="13 14">DSM 45928</strain>
    </source>
</reference>
<keyword evidence="4" id="KW-0597">Phosphoprotein</keyword>
<keyword evidence="6 11" id="KW-0812">Transmembrane</keyword>
<dbReference type="SUPFAM" id="SSF55874">
    <property type="entry name" value="ATPase domain of HSP90 chaperone/DNA topoisomerase II/histidine kinase"/>
    <property type="match status" value="1"/>
</dbReference>
<accession>A0A543AQ92</accession>
<comment type="catalytic activity">
    <reaction evidence="1">
        <text>ATP + protein L-histidine = ADP + protein N-phospho-L-histidine.</text>
        <dbReference type="EC" id="2.7.13.3"/>
    </reaction>
</comment>
<comment type="caution">
    <text evidence="13">The sequence shown here is derived from an EMBL/GenBank/DDBJ whole genome shotgun (WGS) entry which is preliminary data.</text>
</comment>
<protein>
    <recommendedName>
        <fullName evidence="3">histidine kinase</fullName>
        <ecNumber evidence="3">2.7.13.3</ecNumber>
    </recommendedName>
</protein>
<organism evidence="13 14">
    <name type="scientific">Stackebrandtia endophytica</name>
    <dbReference type="NCBI Taxonomy" id="1496996"/>
    <lineage>
        <taxon>Bacteria</taxon>
        <taxon>Bacillati</taxon>
        <taxon>Actinomycetota</taxon>
        <taxon>Actinomycetes</taxon>
        <taxon>Glycomycetales</taxon>
        <taxon>Glycomycetaceae</taxon>
        <taxon>Stackebrandtia</taxon>
    </lineage>
</organism>
<dbReference type="InterPro" id="IPR036890">
    <property type="entry name" value="HATPase_C_sf"/>
</dbReference>
<dbReference type="AlphaFoldDB" id="A0A543AQ92"/>
<evidence type="ECO:0000256" key="5">
    <source>
        <dbReference type="ARBA" id="ARBA00022679"/>
    </source>
</evidence>
<sequence length="792" mass="86165">MPAGDHNGVAGHSRSRFKRPTTLRIRTKLALMLLIPLLALTGIASVRLADSAQEAASAARIFDMVQLNGDITNVIRALQHERSQAAIQVYRQDMDLSSSTGGLEEAVASSDAFLETLRSTREDFTADDEIIALLELADKPLSRLNVVRDAAEGTLSTVHLTVYNAAVSRLSAVIERSVDLADTADLSRSLRAVSLLTTADESSERLRVLTLELEDGKPLDAAYRPFMALNAARDLALEEYRRISADGHLATTFEYGGLGSQEARPANTFERSVSTSRSNEPMRVDHTALMGAYDARHDATGTVINTLLDQTVERTEVIQDGVFQRVTIEVATVLVTLALAVLIALWLGRSVTLGLRRLRESAHRIATRELPTAVRQVDEHEDLAGLTPEEFADQTTPPLTTQGSDELSEVATAFNQVHREAIRVAAQQAMLRVHIGSMFVRLARRGHSLTGRLTAELDAAEREEQDPDNLARLFRLDHLVSLQARANDSLLVLGGASVAKVRSANASLGDVLKAAQSHIEYYERVNFEIIDDGVWIRANLVDDTVQLLAELMDNATRYSTSPTEVIARFLTDKVVIHIRDRGIGIKPVPLAAYNDRLSTQSPLDLDAFQAMGLTVVGLLAHRNGISVRLRPGSEQGTIAEVVLPLTILEFQSSGQQPQIAQTAAEPPRREAPLFRSDEIPQSPRVEYDSAGRPDYGPPGAPVPAGLPIVHFDTFGPRATTMPPAQPSTDAAGLPHRQPMSNLVPGEISPRPERANKPIRRDPAAIGATYVAYARGVTGDRNSPPPPNIDPRT</sequence>
<dbReference type="GO" id="GO:0000160">
    <property type="term" value="P:phosphorelay signal transduction system"/>
    <property type="evidence" value="ECO:0007669"/>
    <property type="project" value="UniProtKB-KW"/>
</dbReference>
<evidence type="ECO:0000256" key="6">
    <source>
        <dbReference type="ARBA" id="ARBA00022692"/>
    </source>
</evidence>
<feature type="compositionally biased region" description="Basic and acidic residues" evidence="10">
    <location>
        <begin position="666"/>
        <end position="678"/>
    </location>
</feature>
<evidence type="ECO:0000256" key="7">
    <source>
        <dbReference type="ARBA" id="ARBA00022777"/>
    </source>
</evidence>
<dbReference type="InterPro" id="IPR050428">
    <property type="entry name" value="TCS_sensor_his_kinase"/>
</dbReference>
<dbReference type="InterPro" id="IPR003594">
    <property type="entry name" value="HATPase_dom"/>
</dbReference>
<feature type="transmembrane region" description="Helical" evidence="11">
    <location>
        <begin position="330"/>
        <end position="348"/>
    </location>
</feature>
<feature type="region of interest" description="Disordered" evidence="10">
    <location>
        <begin position="720"/>
        <end position="763"/>
    </location>
</feature>
<evidence type="ECO:0000313" key="13">
    <source>
        <dbReference type="EMBL" id="TQL74695.1"/>
    </source>
</evidence>
<dbReference type="Pfam" id="PF00672">
    <property type="entry name" value="HAMP"/>
    <property type="match status" value="1"/>
</dbReference>
<comment type="subcellular location">
    <subcellularLocation>
        <location evidence="2">Membrane</location>
    </subcellularLocation>
</comment>
<evidence type="ECO:0000313" key="14">
    <source>
        <dbReference type="Proteomes" id="UP000317043"/>
    </source>
</evidence>
<evidence type="ECO:0000256" key="4">
    <source>
        <dbReference type="ARBA" id="ARBA00022553"/>
    </source>
</evidence>
<evidence type="ECO:0000256" key="2">
    <source>
        <dbReference type="ARBA" id="ARBA00004370"/>
    </source>
</evidence>
<proteinExistence type="predicted"/>
<feature type="compositionally biased region" description="Pro residues" evidence="10">
    <location>
        <begin position="782"/>
        <end position="792"/>
    </location>
</feature>
<dbReference type="PANTHER" id="PTHR45436:SF5">
    <property type="entry name" value="SENSOR HISTIDINE KINASE TRCS"/>
    <property type="match status" value="1"/>
</dbReference>
<dbReference type="Pfam" id="PF02518">
    <property type="entry name" value="HATPase_c"/>
    <property type="match status" value="1"/>
</dbReference>
<name>A0A543AQ92_9ACTN</name>
<feature type="compositionally biased region" description="Basic and acidic residues" evidence="10">
    <location>
        <begin position="749"/>
        <end position="762"/>
    </location>
</feature>
<evidence type="ECO:0000256" key="9">
    <source>
        <dbReference type="ARBA" id="ARBA00023012"/>
    </source>
</evidence>
<keyword evidence="9" id="KW-0902">Two-component regulatory system</keyword>
<dbReference type="EMBL" id="VFOW01000001">
    <property type="protein sequence ID" value="TQL74695.1"/>
    <property type="molecule type" value="Genomic_DNA"/>
</dbReference>
<keyword evidence="5" id="KW-0808">Transferase</keyword>
<dbReference type="InParanoid" id="A0A543AQ92"/>
<gene>
    <name evidence="13" type="ORF">FB566_0181</name>
</gene>
<keyword evidence="11" id="KW-0472">Membrane</keyword>
<evidence type="ECO:0000256" key="10">
    <source>
        <dbReference type="SAM" id="MobiDB-lite"/>
    </source>
</evidence>
<dbReference type="PANTHER" id="PTHR45436">
    <property type="entry name" value="SENSOR HISTIDINE KINASE YKOH"/>
    <property type="match status" value="1"/>
</dbReference>
<evidence type="ECO:0000256" key="3">
    <source>
        <dbReference type="ARBA" id="ARBA00012438"/>
    </source>
</evidence>
<evidence type="ECO:0000259" key="12">
    <source>
        <dbReference type="SMART" id="SM00304"/>
    </source>
</evidence>
<dbReference type="EC" id="2.7.13.3" evidence="3"/>
<keyword evidence="8 11" id="KW-1133">Transmembrane helix</keyword>
<dbReference type="Proteomes" id="UP000317043">
    <property type="component" value="Unassembled WGS sequence"/>
</dbReference>
<dbReference type="InterPro" id="IPR003660">
    <property type="entry name" value="HAMP_dom"/>
</dbReference>
<dbReference type="GO" id="GO:0005886">
    <property type="term" value="C:plasma membrane"/>
    <property type="evidence" value="ECO:0007669"/>
    <property type="project" value="TreeGrafter"/>
</dbReference>
<evidence type="ECO:0000256" key="8">
    <source>
        <dbReference type="ARBA" id="ARBA00022989"/>
    </source>
</evidence>
<keyword evidence="7 13" id="KW-0418">Kinase</keyword>
<dbReference type="GO" id="GO:0004673">
    <property type="term" value="F:protein histidine kinase activity"/>
    <property type="evidence" value="ECO:0007669"/>
    <property type="project" value="UniProtKB-EC"/>
</dbReference>
<feature type="region of interest" description="Disordered" evidence="10">
    <location>
        <begin position="654"/>
        <end position="696"/>
    </location>
</feature>
<feature type="region of interest" description="Disordered" evidence="10">
    <location>
        <begin position="773"/>
        <end position="792"/>
    </location>
</feature>
<evidence type="ECO:0000256" key="1">
    <source>
        <dbReference type="ARBA" id="ARBA00000085"/>
    </source>
</evidence>
<keyword evidence="14" id="KW-1185">Reference proteome</keyword>
<dbReference type="Gene3D" id="3.30.565.10">
    <property type="entry name" value="Histidine kinase-like ATPase, C-terminal domain"/>
    <property type="match status" value="1"/>
</dbReference>
<feature type="domain" description="HAMP" evidence="12">
    <location>
        <begin position="349"/>
        <end position="426"/>
    </location>
</feature>
<dbReference type="SMART" id="SM00304">
    <property type="entry name" value="HAMP"/>
    <property type="match status" value="1"/>
</dbReference>
<dbReference type="Gene3D" id="6.10.340.10">
    <property type="match status" value="1"/>
</dbReference>
<evidence type="ECO:0000256" key="11">
    <source>
        <dbReference type="SAM" id="Phobius"/>
    </source>
</evidence>